<keyword evidence="4" id="KW-1185">Reference proteome</keyword>
<reference evidence="3 4" key="1">
    <citation type="submission" date="2020-06" db="EMBL/GenBank/DDBJ databases">
        <title>Transcriptomic and genomic resources for Thalictrum thalictroides and T. hernandezii: Facilitating candidate gene discovery in an emerging model plant lineage.</title>
        <authorList>
            <person name="Arias T."/>
            <person name="Riano-Pachon D.M."/>
            <person name="Di Stilio V.S."/>
        </authorList>
    </citation>
    <scope>NUCLEOTIDE SEQUENCE [LARGE SCALE GENOMIC DNA]</scope>
    <source>
        <strain evidence="4">cv. WT478/WT964</strain>
        <tissue evidence="3">Leaves</tissue>
    </source>
</reference>
<organism evidence="3 4">
    <name type="scientific">Thalictrum thalictroides</name>
    <name type="common">Rue-anemone</name>
    <name type="synonym">Anemone thalictroides</name>
    <dbReference type="NCBI Taxonomy" id="46969"/>
    <lineage>
        <taxon>Eukaryota</taxon>
        <taxon>Viridiplantae</taxon>
        <taxon>Streptophyta</taxon>
        <taxon>Embryophyta</taxon>
        <taxon>Tracheophyta</taxon>
        <taxon>Spermatophyta</taxon>
        <taxon>Magnoliopsida</taxon>
        <taxon>Ranunculales</taxon>
        <taxon>Ranunculaceae</taxon>
        <taxon>Thalictroideae</taxon>
        <taxon>Thalictrum</taxon>
    </lineage>
</organism>
<protein>
    <submittedName>
        <fullName evidence="3">Zinc ion binding / nucleic acid binding protein</fullName>
    </submittedName>
</protein>
<feature type="compositionally biased region" description="Basic and acidic residues" evidence="1">
    <location>
        <begin position="273"/>
        <end position="294"/>
    </location>
</feature>
<evidence type="ECO:0000259" key="2">
    <source>
        <dbReference type="Pfam" id="PF14111"/>
    </source>
</evidence>
<sequence>MSDLWKLGGGRNSIPLKGLEDKQQLKLNDQVCKVSYADKVKKLEQPVVEYSELPEPGFRDEYPTIKLPKRAYERGLEYCKFSLIARLDMQVVSLDELKKQVGQIWGVSAPFTITPLGKGFLHLKFENCEDYQKVWIGGPWKIGNELLRLQKWEKNFRPENQKRTNALIWIRLPNLPMECWDVESLLSIGRGVGYSMKVDETSLNKQFGYYANVLVDVDLTKPIPNQVLVTTEDYEFWQDIVVTKMPKFCNHCKVVGHLVTECRKLKGTIDKGKGVVEDKTPPEQTEKTEREWNNRRRNKNKKGTNLNHNWVQKSNLEKQKDLGAETVHQVNRFQALEEEEIDVPADKEEEMENQIVVAENDKQLAVVVVETNEVEMEPFTTYVDLENEHVEHEDGIELTVVLDTPLDLQGVIVGNDIVEQEREMQGIDVEQGRKPKERELIDQTAEVALQLVLNKTVGAKGSSSSMGNDMPLPATKKEQIAAAPVTRSKAVGK</sequence>
<name>A0A7J6UXG8_THATH</name>
<feature type="region of interest" description="Disordered" evidence="1">
    <location>
        <begin position="459"/>
        <end position="493"/>
    </location>
</feature>
<dbReference type="Proteomes" id="UP000554482">
    <property type="component" value="Unassembled WGS sequence"/>
</dbReference>
<dbReference type="PANTHER" id="PTHR31286">
    <property type="entry name" value="GLYCINE-RICH CELL WALL STRUCTURAL PROTEIN 1.8-LIKE"/>
    <property type="match status" value="1"/>
</dbReference>
<evidence type="ECO:0000313" key="3">
    <source>
        <dbReference type="EMBL" id="KAF5176880.1"/>
    </source>
</evidence>
<dbReference type="InterPro" id="IPR025558">
    <property type="entry name" value="DUF4283"/>
</dbReference>
<dbReference type="Pfam" id="PF14111">
    <property type="entry name" value="DUF4283"/>
    <property type="match status" value="1"/>
</dbReference>
<dbReference type="InterPro" id="IPR040256">
    <property type="entry name" value="At4g02000-like"/>
</dbReference>
<dbReference type="EMBL" id="JABWDY010042125">
    <property type="protein sequence ID" value="KAF5176880.1"/>
    <property type="molecule type" value="Genomic_DNA"/>
</dbReference>
<evidence type="ECO:0000313" key="4">
    <source>
        <dbReference type="Proteomes" id="UP000554482"/>
    </source>
</evidence>
<accession>A0A7J6UXG8</accession>
<feature type="domain" description="DUF4283" evidence="2">
    <location>
        <begin position="77"/>
        <end position="159"/>
    </location>
</feature>
<dbReference type="PANTHER" id="PTHR31286:SF60">
    <property type="entry name" value="PROTEIN, PUTATIVE-RELATED"/>
    <property type="match status" value="1"/>
</dbReference>
<proteinExistence type="predicted"/>
<comment type="caution">
    <text evidence="3">The sequence shown here is derived from an EMBL/GenBank/DDBJ whole genome shotgun (WGS) entry which is preliminary data.</text>
</comment>
<gene>
    <name evidence="3" type="ORF">FRX31_033536</name>
</gene>
<dbReference type="AlphaFoldDB" id="A0A7J6UXG8"/>
<feature type="region of interest" description="Disordered" evidence="1">
    <location>
        <begin position="273"/>
        <end position="306"/>
    </location>
</feature>
<evidence type="ECO:0000256" key="1">
    <source>
        <dbReference type="SAM" id="MobiDB-lite"/>
    </source>
</evidence>
<dbReference type="OrthoDB" id="994333at2759"/>